<dbReference type="PANTHER" id="PTHR36221">
    <property type="entry name" value="DUF742 DOMAIN-CONTAINING PROTEIN"/>
    <property type="match status" value="1"/>
</dbReference>
<dbReference type="AlphaFoldDB" id="A0A543J0G5"/>
<sequence>MNDGWNEWGPRVPDPRTTGSGHAGAAEPAGNPRPAVPPQARPPHGDLLGGPSQGHRIAPGQALAGHRPPEGALPAPPPAWSGQVGAACPLPQTGNGPYGGPGSGGTGPSAHFPGPQAQGGDHAAVPPQARFAPPETGRHLLGPHVSPAAQADPASADRHATRPALQVSEPPPGRLAVPQTGYHVVRFHPQTTRAGHDRPDAVPGRHAARPPLGAGPGRLPEEMTDRPLRWGDERILRRLADQGFGWGYDPGAHRPRYGQEPPSRGGEPYPFDDEAMDGPSMKVSASGEIARPFVTTSRRTRPLEERLRMETLLSSTPAALEAPLAYEHAHIVELCRSPQSVAEIAAGLRLPVGVARELIADLVTERFLIIHAQVVLGKRPPRQLLERIRAGVRAL</sequence>
<dbReference type="EMBL" id="VFPQ01000001">
    <property type="protein sequence ID" value="TQM76314.1"/>
    <property type="molecule type" value="Genomic_DNA"/>
</dbReference>
<dbReference type="PANTHER" id="PTHR36221:SF1">
    <property type="entry name" value="DUF742 DOMAIN-CONTAINING PROTEIN"/>
    <property type="match status" value="1"/>
</dbReference>
<evidence type="ECO:0000256" key="1">
    <source>
        <dbReference type="SAM" id="MobiDB-lite"/>
    </source>
</evidence>
<proteinExistence type="predicted"/>
<reference evidence="2 3" key="1">
    <citation type="submission" date="2019-06" db="EMBL/GenBank/DDBJ databases">
        <title>Sequencing the genomes of 1000 actinobacteria strains.</title>
        <authorList>
            <person name="Klenk H.-P."/>
        </authorList>
    </citation>
    <scope>NUCLEOTIDE SEQUENCE [LARGE SCALE GENOMIC DNA]</scope>
    <source>
        <strain evidence="2 3">DSM 43186</strain>
    </source>
</reference>
<evidence type="ECO:0000313" key="2">
    <source>
        <dbReference type="EMBL" id="TQM76314.1"/>
    </source>
</evidence>
<evidence type="ECO:0000313" key="3">
    <source>
        <dbReference type="Proteomes" id="UP000319213"/>
    </source>
</evidence>
<feature type="region of interest" description="Disordered" evidence="1">
    <location>
        <begin position="1"/>
        <end position="177"/>
    </location>
</feature>
<dbReference type="RefSeq" id="WP_189136142.1">
    <property type="nucleotide sequence ID" value="NZ_BMPV01000001.1"/>
</dbReference>
<feature type="region of interest" description="Disordered" evidence="1">
    <location>
        <begin position="192"/>
        <end position="224"/>
    </location>
</feature>
<dbReference type="Proteomes" id="UP000319213">
    <property type="component" value="Unassembled WGS sequence"/>
</dbReference>
<protein>
    <submittedName>
        <fullName evidence="2">Uncharacterized protein DUF742</fullName>
    </submittedName>
</protein>
<keyword evidence="3" id="KW-1185">Reference proteome</keyword>
<dbReference type="Pfam" id="PF05331">
    <property type="entry name" value="DUF742"/>
    <property type="match status" value="1"/>
</dbReference>
<name>A0A543J0G5_9ACTN</name>
<organism evidence="2 3">
    <name type="scientific">Thermopolyspora flexuosa</name>
    <dbReference type="NCBI Taxonomy" id="103836"/>
    <lineage>
        <taxon>Bacteria</taxon>
        <taxon>Bacillati</taxon>
        <taxon>Actinomycetota</taxon>
        <taxon>Actinomycetes</taxon>
        <taxon>Streptosporangiales</taxon>
        <taxon>Streptosporangiaceae</taxon>
        <taxon>Thermopolyspora</taxon>
    </lineage>
</organism>
<comment type="caution">
    <text evidence="2">The sequence shown here is derived from an EMBL/GenBank/DDBJ whole genome shotgun (WGS) entry which is preliminary data.</text>
</comment>
<gene>
    <name evidence="2" type="ORF">FHX40_3047</name>
</gene>
<accession>A0A543J0G5</accession>
<dbReference type="InterPro" id="IPR007995">
    <property type="entry name" value="DUF742"/>
</dbReference>
<feature type="compositionally biased region" description="Gly residues" evidence="1">
    <location>
        <begin position="96"/>
        <end position="107"/>
    </location>
</feature>